<dbReference type="OrthoDB" id="3284019at2"/>
<protein>
    <submittedName>
        <fullName evidence="1">Putative membrane protein</fullName>
    </submittedName>
</protein>
<dbReference type="eggNOG" id="COG0457">
    <property type="taxonomic scope" value="Bacteria"/>
</dbReference>
<sequence length="366" mass="40747">MLWVVLTPIVLGLAAVGVWFLKAVVQGAIEGWRSASDEDADGSGTPEEVLAEGFLPADRQNTEFSCPEPEALTRAVGAARAGDWQPTAALLAGTGRDWEHRARYSERLAGVAATDDTWLLAWEAARPDDPDAALVRARSTVRLAWKVRGGQRAKHTTQEQFDGFHRTLARSREENARAAALNPDDPSPYINEIWTALGLGYPQADMDRIWDEITARAPHHYEAHFSALQFWCAKWRGSKELATEFAKRAADAAPPGSLIKVFPLIAHYEHDESDDADVERSPEMRALVDAALADAHAADPGHPRLAEVRHLLAYYLSLQDRDEAAMEQFRLVDGYVNALPWRYWDDGAERYCALRDETVARVLENR</sequence>
<name>E2Q0H6_STRCL</name>
<evidence type="ECO:0000313" key="1">
    <source>
        <dbReference type="EMBL" id="EFG10519.1"/>
    </source>
</evidence>
<reference evidence="1 2" key="1">
    <citation type="journal article" date="2010" name="Genome Biol. Evol.">
        <title>The sequence of a 1.8-mb bacterial linear plasmid reveals a rich evolutionary reservoir of secondary metabolic pathways.</title>
        <authorList>
            <person name="Medema M.H."/>
            <person name="Trefzer A."/>
            <person name="Kovalchuk A."/>
            <person name="van den Berg M."/>
            <person name="Mueller U."/>
            <person name="Heijne W."/>
            <person name="Wu L."/>
            <person name="Alam M.T."/>
            <person name="Ronning C.M."/>
            <person name="Nierman W.C."/>
            <person name="Bovenberg R.A.L."/>
            <person name="Breitling R."/>
            <person name="Takano E."/>
        </authorList>
    </citation>
    <scope>NUCLEOTIDE SEQUENCE [LARGE SCALE GENOMIC DNA]</scope>
    <source>
        <strain evidence="2">ATCC 27064 / DSM 738 / JCM 4710 / NBRC 13307 / NCIMB 12785 / NRRL 3585 / VKM Ac-602</strain>
    </source>
</reference>
<dbReference type="GeneID" id="93728153"/>
<dbReference type="AlphaFoldDB" id="E2Q0H6"/>
<proteinExistence type="predicted"/>
<accession>E2Q0H6</accession>
<gene>
    <name evidence="1" type="ORF">SCLAV_5452</name>
</gene>
<evidence type="ECO:0000313" key="2">
    <source>
        <dbReference type="Proteomes" id="UP000002357"/>
    </source>
</evidence>
<dbReference type="RefSeq" id="WP_003962652.1">
    <property type="nucleotide sequence ID" value="NZ_CM000913.1"/>
</dbReference>
<keyword evidence="2" id="KW-1185">Reference proteome</keyword>
<dbReference type="Proteomes" id="UP000002357">
    <property type="component" value="Chromosome"/>
</dbReference>
<organism evidence="1 2">
    <name type="scientific">Streptomyces clavuligerus</name>
    <dbReference type="NCBI Taxonomy" id="1901"/>
    <lineage>
        <taxon>Bacteria</taxon>
        <taxon>Bacillati</taxon>
        <taxon>Actinomycetota</taxon>
        <taxon>Actinomycetes</taxon>
        <taxon>Kitasatosporales</taxon>
        <taxon>Streptomycetaceae</taxon>
        <taxon>Streptomyces</taxon>
    </lineage>
</organism>
<dbReference type="STRING" id="1901.BB341_01275"/>
<dbReference type="EMBL" id="CM000913">
    <property type="protein sequence ID" value="EFG10519.1"/>
    <property type="molecule type" value="Genomic_DNA"/>
</dbReference>
<dbReference type="KEGG" id="sclf:BB341_01275"/>